<organism evidence="2 3">
    <name type="scientific">Glomus cerebriforme</name>
    <dbReference type="NCBI Taxonomy" id="658196"/>
    <lineage>
        <taxon>Eukaryota</taxon>
        <taxon>Fungi</taxon>
        <taxon>Fungi incertae sedis</taxon>
        <taxon>Mucoromycota</taxon>
        <taxon>Glomeromycotina</taxon>
        <taxon>Glomeromycetes</taxon>
        <taxon>Glomerales</taxon>
        <taxon>Glomeraceae</taxon>
        <taxon>Glomus</taxon>
    </lineage>
</organism>
<feature type="coiled-coil region" evidence="1">
    <location>
        <begin position="119"/>
        <end position="146"/>
    </location>
</feature>
<evidence type="ECO:0000313" key="2">
    <source>
        <dbReference type="EMBL" id="RIA80582.1"/>
    </source>
</evidence>
<dbReference type="Proteomes" id="UP000265703">
    <property type="component" value="Unassembled WGS sequence"/>
</dbReference>
<sequence>MDGYYNLLKGFRKSYDELVKLKGEKDLEISEKDLFSESELELVQEQEIYEETEIVEVGMVNLESDLIHQPTFNYQKPKKALLDPNTNQPLFYVEIELNNCYFTDANALTSFLWFHDQVKKLSIEKVEDAQELLQALKLKIMELGNAGGVDLTNASLMNSMAQEQIFKGAIECCRIVDLIDLEDPNKSLLFQQAQTSKFMFQGKLCFRCLVKLNGILVSWNENIVKIN</sequence>
<name>A0A397S525_9GLOM</name>
<accession>A0A397S525</accession>
<evidence type="ECO:0000313" key="3">
    <source>
        <dbReference type="Proteomes" id="UP000265703"/>
    </source>
</evidence>
<protein>
    <submittedName>
        <fullName evidence="2">Uncharacterized protein</fullName>
    </submittedName>
</protein>
<gene>
    <name evidence="2" type="ORF">C1645_838440</name>
</gene>
<keyword evidence="3" id="KW-1185">Reference proteome</keyword>
<proteinExistence type="predicted"/>
<evidence type="ECO:0000256" key="1">
    <source>
        <dbReference type="SAM" id="Coils"/>
    </source>
</evidence>
<dbReference type="AlphaFoldDB" id="A0A397S525"/>
<dbReference type="EMBL" id="QKYT01000938">
    <property type="protein sequence ID" value="RIA80582.1"/>
    <property type="molecule type" value="Genomic_DNA"/>
</dbReference>
<comment type="caution">
    <text evidence="2">The sequence shown here is derived from an EMBL/GenBank/DDBJ whole genome shotgun (WGS) entry which is preliminary data.</text>
</comment>
<reference evidence="2 3" key="1">
    <citation type="submission" date="2018-06" db="EMBL/GenBank/DDBJ databases">
        <title>Comparative genomics reveals the genomic features of Rhizophagus irregularis, R. cerebriforme, R. diaphanum and Gigaspora rosea, and their symbiotic lifestyle signature.</title>
        <authorList>
            <person name="Morin E."/>
            <person name="San Clemente H."/>
            <person name="Chen E.C.H."/>
            <person name="De La Providencia I."/>
            <person name="Hainaut M."/>
            <person name="Kuo A."/>
            <person name="Kohler A."/>
            <person name="Murat C."/>
            <person name="Tang N."/>
            <person name="Roy S."/>
            <person name="Loubradou J."/>
            <person name="Henrissat B."/>
            <person name="Grigoriev I.V."/>
            <person name="Corradi N."/>
            <person name="Roux C."/>
            <person name="Martin F.M."/>
        </authorList>
    </citation>
    <scope>NUCLEOTIDE SEQUENCE [LARGE SCALE GENOMIC DNA]</scope>
    <source>
        <strain evidence="2 3">DAOM 227022</strain>
    </source>
</reference>
<keyword evidence="1" id="KW-0175">Coiled coil</keyword>